<dbReference type="SUPFAM" id="SSF55469">
    <property type="entry name" value="FMN-dependent nitroreductase-like"/>
    <property type="match status" value="1"/>
</dbReference>
<dbReference type="AlphaFoldDB" id="A0A6G8ILZ0"/>
<evidence type="ECO:0000313" key="1">
    <source>
        <dbReference type="EMBL" id="QIM54045.1"/>
    </source>
</evidence>
<dbReference type="EMBL" id="CP049989">
    <property type="protein sequence ID" value="QIM54045.1"/>
    <property type="molecule type" value="Genomic_DNA"/>
</dbReference>
<reference evidence="1 2" key="1">
    <citation type="submission" date="2020-03" db="EMBL/GenBank/DDBJ databases">
        <title>Hydrogenophaga sp. nov. isolated from cyanobacterial mat.</title>
        <authorList>
            <person name="Thorat V."/>
            <person name="Kirdat K."/>
            <person name="Tiwarekar B."/>
            <person name="Costa E.D."/>
            <person name="Yadav A."/>
        </authorList>
    </citation>
    <scope>NUCLEOTIDE SEQUENCE [LARGE SCALE GENOMIC DNA]</scope>
    <source>
        <strain evidence="1 2">BA0156</strain>
    </source>
</reference>
<dbReference type="Proteomes" id="UP000503162">
    <property type="component" value="Chromosome"/>
</dbReference>
<dbReference type="GO" id="GO:0016491">
    <property type="term" value="F:oxidoreductase activity"/>
    <property type="evidence" value="ECO:0007669"/>
    <property type="project" value="InterPro"/>
</dbReference>
<dbReference type="PROSITE" id="PS51318">
    <property type="entry name" value="TAT"/>
    <property type="match status" value="1"/>
</dbReference>
<dbReference type="InterPro" id="IPR006311">
    <property type="entry name" value="TAT_signal"/>
</dbReference>
<name>A0A6G8ILZ0_9BURK</name>
<dbReference type="KEGG" id="hcz:G9Q37_18685"/>
<dbReference type="Gene3D" id="3.40.109.10">
    <property type="entry name" value="NADH Oxidase"/>
    <property type="match status" value="1"/>
</dbReference>
<dbReference type="InterPro" id="IPR000415">
    <property type="entry name" value="Nitroreductase-like"/>
</dbReference>
<dbReference type="NCBIfam" id="NF047509">
    <property type="entry name" value="Rv3131_FMN_oxido"/>
    <property type="match status" value="1"/>
</dbReference>
<gene>
    <name evidence="1" type="ORF">G9Q37_18685</name>
</gene>
<keyword evidence="2" id="KW-1185">Reference proteome</keyword>
<proteinExistence type="predicted"/>
<protein>
    <submittedName>
        <fullName evidence="1">Twin-arginine translocation pathway signal protein</fullName>
    </submittedName>
</protein>
<organism evidence="1 2">
    <name type="scientific">Hydrogenophaga crocea</name>
    <dbReference type="NCBI Taxonomy" id="2716225"/>
    <lineage>
        <taxon>Bacteria</taxon>
        <taxon>Pseudomonadati</taxon>
        <taxon>Pseudomonadota</taxon>
        <taxon>Betaproteobacteria</taxon>
        <taxon>Burkholderiales</taxon>
        <taxon>Comamonadaceae</taxon>
        <taxon>Hydrogenophaga</taxon>
    </lineage>
</organism>
<dbReference type="RefSeq" id="WP_166229639.1">
    <property type="nucleotide sequence ID" value="NZ_CP049989.1"/>
</dbReference>
<sequence length="385" mass="42078">MDRRSLLRIAGGGAIAAALAPVAGCSSALPPQALAAWRGPGDEPDVRRWILAHAILAPHSHNLQSWLVDLSVPDQITLRIDRERLLPQTDPLSRQMMMSQGTFIELLDQAAREKGLRADIALFPDGVFGPAAVDDRPIARIRLIPDAGVRRDPLFAQVFLRRTNREAYAPQVPSAESQRAIGQASAGQGMRVGFVTSDEPALIAQHRRIALEAWRIELTTPRTLLESYRVLRIGPKEIAAHRDGISLNDPLVRALTQVGLFDRSVAPAPGDRTITRQIDDFGARLTATPAFYWLITEGNDRITQVNAGRAWVRAQLAATAQGLSMQPISQALQEFPEVQAPYREIHDLLGAPAPRHTVQMWARLGQGPAIGPAPRRGVDAHLRAA</sequence>
<evidence type="ECO:0000313" key="2">
    <source>
        <dbReference type="Proteomes" id="UP000503162"/>
    </source>
</evidence>
<accession>A0A6G8ILZ0</accession>